<keyword evidence="1" id="KW-0812">Transmembrane</keyword>
<feature type="transmembrane region" description="Helical" evidence="1">
    <location>
        <begin position="107"/>
        <end position="126"/>
    </location>
</feature>
<name>A0A0F6W9I3_9BACT</name>
<evidence type="ECO:0000256" key="1">
    <source>
        <dbReference type="SAM" id="Phobius"/>
    </source>
</evidence>
<feature type="transmembrane region" description="Helical" evidence="1">
    <location>
        <begin position="158"/>
        <end position="179"/>
    </location>
</feature>
<proteinExistence type="predicted"/>
<feature type="transmembrane region" description="Helical" evidence="1">
    <location>
        <begin position="35"/>
        <end position="57"/>
    </location>
</feature>
<accession>A0A0F6W9I3</accession>
<evidence type="ECO:0000313" key="2">
    <source>
        <dbReference type="EMBL" id="AKF10893.1"/>
    </source>
</evidence>
<protein>
    <submittedName>
        <fullName evidence="2">Uncharacterized protein</fullName>
    </submittedName>
</protein>
<dbReference type="Proteomes" id="UP000034883">
    <property type="component" value="Chromosome"/>
</dbReference>
<keyword evidence="1" id="KW-1133">Transmembrane helix</keyword>
<gene>
    <name evidence="2" type="ORF">DB32_008042</name>
</gene>
<keyword evidence="1" id="KW-0472">Membrane</keyword>
<dbReference type="EMBL" id="CP011125">
    <property type="protein sequence ID" value="AKF10893.1"/>
    <property type="molecule type" value="Genomic_DNA"/>
</dbReference>
<reference evidence="2 3" key="1">
    <citation type="submission" date="2015-03" db="EMBL/GenBank/DDBJ databases">
        <title>Genome assembly of Sandaracinus amylolyticus DSM 53668.</title>
        <authorList>
            <person name="Sharma G."/>
            <person name="Subramanian S."/>
        </authorList>
    </citation>
    <scope>NUCLEOTIDE SEQUENCE [LARGE SCALE GENOMIC DNA]</scope>
    <source>
        <strain evidence="2 3">DSM 53668</strain>
    </source>
</reference>
<organism evidence="2 3">
    <name type="scientific">Sandaracinus amylolyticus</name>
    <dbReference type="NCBI Taxonomy" id="927083"/>
    <lineage>
        <taxon>Bacteria</taxon>
        <taxon>Pseudomonadati</taxon>
        <taxon>Myxococcota</taxon>
        <taxon>Polyangia</taxon>
        <taxon>Polyangiales</taxon>
        <taxon>Sandaracinaceae</taxon>
        <taxon>Sandaracinus</taxon>
    </lineage>
</organism>
<evidence type="ECO:0000313" key="3">
    <source>
        <dbReference type="Proteomes" id="UP000034883"/>
    </source>
</evidence>
<feature type="transmembrane region" description="Helical" evidence="1">
    <location>
        <begin position="69"/>
        <end position="95"/>
    </location>
</feature>
<dbReference type="KEGG" id="samy:DB32_008042"/>
<sequence>MLIVPAAHTRVLDGDLQTELYEVFHTRPIARWGHALCTPVINVALLALCAEVTVQLATRGGHTEIDGAIAGAAIALAFYVAVHGAWALVMAPLLALAVLGAHGLREVLGAHAVSGAIVIALGAVWVQTLSHVFEPVPPPWSRAASFGTVRELWERTSIARIVALAVTGVLVFPVLELWASPRVWPLQIAHAMRRLGWKHGSATLEERVRTIHRDARAGWSVPVER</sequence>
<keyword evidence="3" id="KW-1185">Reference proteome</keyword>
<dbReference type="AlphaFoldDB" id="A0A0F6W9I3"/>